<gene>
    <name evidence="4" type="ORF">E8K88_02820</name>
</gene>
<evidence type="ECO:0000313" key="4">
    <source>
        <dbReference type="EMBL" id="THJ35545.1"/>
    </source>
</evidence>
<proteinExistence type="predicted"/>
<sequence length="900" mass="98109">MSPPSLPCALSLIVTMWSQWQLLFTRLRALATALLLACVSLLWVPLALAQASATTNPISAGQGVLESATVNPDRSISLLGWAVSNRPDVFVTYARVWLGDTLIYEGRLGYATYRTDVAQSLGNPLWEISGFNLPMHVPDSVPAGEHRVRMEVMLGDQSRFEVQPLPGKDVIDLPAAPASPSMRAKALFWLALALPLLVWLISPWRSNTSNANQSHFGLGTEPARQDSPWLVTFALACLASFVLLVTGGWTGSSLPRLLNHTPLLEHNASVWLGQAQDVRSDEWQVVTPLAISQTYGPNPFPSINPLHGQPGQNMNVVGMTGTPIANAAAIAKPATWGFFFLDLRRALAWDWWLPFFACFGALLALLQRWFSPAWKLNAVLAASVAFSGYSVSWSGWPAYATFFPVAAVLAADCLLRAQRWLGALSASVLLGWASAGFVFVLYPGWQIPLGYLMGFLALAAAWQFRHAYHFRAPQIVGAVLACAIAALLLAAWWLDASDAIRTVSNTIYPGQRSLDLGGYADPWHMSKGLTNAVTLYSASQWSIASDAGNFIYVLAPLLMATVIAWAIQRRIDAISLVLWAFIAFVCCYLFWGLPAWLARPSLWSMVPAFRLDVALGLAQTFLLAWLLLQWQRIKAHAHSALNGTTTPAILLLNAAGALGAMYFVYSTAVQFSSMLAPLQAWLSPGLIGMIYAGCAALAYLLITGRIQAAILLYGGWTLATALPFNPLGQAPSSITTIAAVAQAIQPQPHGQVAVVGQKEWTNALTSAGVSVLNSTFYEPPLAFWAQLDPESTYADQYNRYQHLDINLSEDSSSLNPRHFSVGAPRMDRVELRLHPTQFDFNHLNVEFVVTNAAHAKALEHNPSLQRIAGEPQSWALFQVVPPRQHPEPADAITQTAQPLH</sequence>
<feature type="transmembrane region" description="Helical" evidence="1">
    <location>
        <begin position="609"/>
        <end position="628"/>
    </location>
</feature>
<accession>A0A4S5BWY7</accession>
<dbReference type="EMBL" id="SSWX01000003">
    <property type="protein sequence ID" value="THJ35545.1"/>
    <property type="molecule type" value="Genomic_DNA"/>
</dbReference>
<keyword evidence="1" id="KW-1133">Transmembrane helix</keyword>
<feature type="transmembrane region" description="Helical" evidence="1">
    <location>
        <begin position="422"/>
        <end position="442"/>
    </location>
</feature>
<feature type="transmembrane region" description="Helical" evidence="1">
    <location>
        <begin position="550"/>
        <end position="567"/>
    </location>
</feature>
<feature type="transmembrane region" description="Helical" evidence="1">
    <location>
        <begin position="448"/>
        <end position="464"/>
    </location>
</feature>
<keyword evidence="1" id="KW-0472">Membrane</keyword>
<keyword evidence="5" id="KW-1185">Reference proteome</keyword>
<feature type="domain" description="DUF7657" evidence="3">
    <location>
        <begin position="233"/>
        <end position="627"/>
    </location>
</feature>
<dbReference type="AlphaFoldDB" id="A0A4S5BWY7"/>
<evidence type="ECO:0008006" key="6">
    <source>
        <dbReference type="Google" id="ProtNLM"/>
    </source>
</evidence>
<evidence type="ECO:0000256" key="1">
    <source>
        <dbReference type="SAM" id="Phobius"/>
    </source>
</evidence>
<dbReference type="Pfam" id="PF24672">
    <property type="entry name" value="DUF7654"/>
    <property type="match status" value="1"/>
</dbReference>
<name>A0A4S5BWY7_9BURK</name>
<dbReference type="InterPro" id="IPR056071">
    <property type="entry name" value="DUF7654"/>
</dbReference>
<protein>
    <recommendedName>
        <fullName evidence="6">YfhO family protein</fullName>
    </recommendedName>
</protein>
<feature type="transmembrane region" description="Helical" evidence="1">
    <location>
        <begin position="649"/>
        <end position="668"/>
    </location>
</feature>
<feature type="transmembrane region" description="Helical" evidence="1">
    <location>
        <begin position="476"/>
        <end position="494"/>
    </location>
</feature>
<dbReference type="Pfam" id="PF24677">
    <property type="entry name" value="DUF7657"/>
    <property type="match status" value="1"/>
</dbReference>
<feature type="transmembrane region" description="Helical" evidence="1">
    <location>
        <begin position="346"/>
        <end position="366"/>
    </location>
</feature>
<organism evidence="4 5">
    <name type="scientific">Lampropedia aestuarii</name>
    <dbReference type="NCBI Taxonomy" id="2562762"/>
    <lineage>
        <taxon>Bacteria</taxon>
        <taxon>Pseudomonadati</taxon>
        <taxon>Pseudomonadota</taxon>
        <taxon>Betaproteobacteria</taxon>
        <taxon>Burkholderiales</taxon>
        <taxon>Comamonadaceae</taxon>
        <taxon>Lampropedia</taxon>
    </lineage>
</organism>
<evidence type="ECO:0000313" key="5">
    <source>
        <dbReference type="Proteomes" id="UP000306236"/>
    </source>
</evidence>
<dbReference type="Proteomes" id="UP000306236">
    <property type="component" value="Unassembled WGS sequence"/>
</dbReference>
<feature type="transmembrane region" description="Helical" evidence="1">
    <location>
        <begin position="396"/>
        <end position="415"/>
    </location>
</feature>
<evidence type="ECO:0000259" key="2">
    <source>
        <dbReference type="Pfam" id="PF24672"/>
    </source>
</evidence>
<dbReference type="RefSeq" id="WP_136405144.1">
    <property type="nucleotide sequence ID" value="NZ_SSWX01000003.1"/>
</dbReference>
<comment type="caution">
    <text evidence="4">The sequence shown here is derived from an EMBL/GenBank/DDBJ whole genome shotgun (WGS) entry which is preliminary data.</text>
</comment>
<reference evidence="4 5" key="1">
    <citation type="submission" date="2019-04" db="EMBL/GenBank/DDBJ databases">
        <title>Lampropedia sp YIM MLB12 draf genome.</title>
        <authorList>
            <person name="Wang Y.-X."/>
        </authorList>
    </citation>
    <scope>NUCLEOTIDE SEQUENCE [LARGE SCALE GENOMIC DNA]</scope>
    <source>
        <strain evidence="4 5">YIM MLB12</strain>
    </source>
</reference>
<keyword evidence="1" id="KW-0812">Transmembrane</keyword>
<dbReference type="OrthoDB" id="6053736at2"/>
<feature type="transmembrane region" description="Helical" evidence="1">
    <location>
        <begin position="680"/>
        <end position="702"/>
    </location>
</feature>
<feature type="transmembrane region" description="Helical" evidence="1">
    <location>
        <begin position="574"/>
        <end position="597"/>
    </location>
</feature>
<dbReference type="InterPro" id="IPR056074">
    <property type="entry name" value="DUF7657"/>
</dbReference>
<feature type="domain" description="DUF7654" evidence="2">
    <location>
        <begin position="735"/>
        <end position="881"/>
    </location>
</feature>
<feature type="transmembrane region" description="Helical" evidence="1">
    <location>
        <begin position="227"/>
        <end position="249"/>
    </location>
</feature>
<evidence type="ECO:0000259" key="3">
    <source>
        <dbReference type="Pfam" id="PF24677"/>
    </source>
</evidence>
<feature type="transmembrane region" description="Helical" evidence="1">
    <location>
        <begin position="186"/>
        <end position="206"/>
    </location>
</feature>